<evidence type="ECO:0000256" key="2">
    <source>
        <dbReference type="ARBA" id="ARBA00022692"/>
    </source>
</evidence>
<sequence length="142" mass="14724">MTNTTGTPDHKADTIPGLTTERIKSIVLLAVQLYSLIQTGLSLAGIAILPFTSYQVSTAITGVIALITGVYAWWRNNSITEAGYAGSQLTASIKNGSIAAVQGDSPAPDVTPVNDDASLYATDADGRIVTDTVTGTPVINVE</sequence>
<dbReference type="EMBL" id="JGYS01000001">
    <property type="protein sequence ID" value="KFI56599.1"/>
    <property type="molecule type" value="Genomic_DNA"/>
</dbReference>
<dbReference type="Proteomes" id="UP000029072">
    <property type="component" value="Unassembled WGS sequence"/>
</dbReference>
<feature type="transmembrane region" description="Helical" evidence="5">
    <location>
        <begin position="26"/>
        <end position="48"/>
    </location>
</feature>
<proteinExistence type="predicted"/>
<dbReference type="RefSeq" id="WP_052119301.1">
    <property type="nucleotide sequence ID" value="NZ_JDUV01000027.1"/>
</dbReference>
<dbReference type="OrthoDB" id="3240369at2"/>
<reference evidence="6 7" key="1">
    <citation type="submission" date="2014-03" db="EMBL/GenBank/DDBJ databases">
        <title>Genomics of Bifidobacteria.</title>
        <authorList>
            <person name="Ventura M."/>
            <person name="Milani C."/>
            <person name="Lugli G.A."/>
        </authorList>
    </citation>
    <scope>NUCLEOTIDE SEQUENCE [LARGE SCALE GENOMIC DNA]</scope>
    <source>
        <strain evidence="6 7">DSM 23973</strain>
    </source>
</reference>
<keyword evidence="4 5" id="KW-0472">Membrane</keyword>
<gene>
    <name evidence="6" type="ORF">BCAL_0198</name>
</gene>
<evidence type="ECO:0000256" key="1">
    <source>
        <dbReference type="ARBA" id="ARBA00004370"/>
    </source>
</evidence>
<comment type="caution">
    <text evidence="6">The sequence shown here is derived from an EMBL/GenBank/DDBJ whole genome shotgun (WGS) entry which is preliminary data.</text>
</comment>
<organism evidence="6 7">
    <name type="scientific">Bifidobacterium callitrichos DSM 23973</name>
    <dbReference type="NCBI Taxonomy" id="1437609"/>
    <lineage>
        <taxon>Bacteria</taxon>
        <taxon>Bacillati</taxon>
        <taxon>Actinomycetota</taxon>
        <taxon>Actinomycetes</taxon>
        <taxon>Bifidobacteriales</taxon>
        <taxon>Bifidobacteriaceae</taxon>
        <taxon>Bifidobacterium</taxon>
    </lineage>
</organism>
<keyword evidence="3 5" id="KW-1133">Transmembrane helix</keyword>
<keyword evidence="2 5" id="KW-0812">Transmembrane</keyword>
<comment type="subcellular location">
    <subcellularLocation>
        <location evidence="1">Membrane</location>
    </subcellularLocation>
</comment>
<accession>A0A087ACU9</accession>
<dbReference type="Pfam" id="PF04688">
    <property type="entry name" value="Holin_SPP1"/>
    <property type="match status" value="1"/>
</dbReference>
<dbReference type="InterPro" id="IPR006479">
    <property type="entry name" value="Holin"/>
</dbReference>
<evidence type="ECO:0000256" key="3">
    <source>
        <dbReference type="ARBA" id="ARBA00022989"/>
    </source>
</evidence>
<dbReference type="AlphaFoldDB" id="A0A087ACU9"/>
<name>A0A087ACU9_9BIFI</name>
<evidence type="ECO:0000256" key="5">
    <source>
        <dbReference type="SAM" id="Phobius"/>
    </source>
</evidence>
<dbReference type="GO" id="GO:0016020">
    <property type="term" value="C:membrane"/>
    <property type="evidence" value="ECO:0007669"/>
    <property type="project" value="UniProtKB-SubCell"/>
</dbReference>
<dbReference type="eggNOG" id="ENOG5033B7V">
    <property type="taxonomic scope" value="Bacteria"/>
</dbReference>
<protein>
    <submittedName>
        <fullName evidence="6">Phage lysis protein</fullName>
    </submittedName>
</protein>
<feature type="transmembrane region" description="Helical" evidence="5">
    <location>
        <begin position="54"/>
        <end position="74"/>
    </location>
</feature>
<evidence type="ECO:0000313" key="7">
    <source>
        <dbReference type="Proteomes" id="UP000029072"/>
    </source>
</evidence>
<evidence type="ECO:0000313" key="6">
    <source>
        <dbReference type="EMBL" id="KFI56599.1"/>
    </source>
</evidence>
<evidence type="ECO:0000256" key="4">
    <source>
        <dbReference type="ARBA" id="ARBA00023136"/>
    </source>
</evidence>